<feature type="transmembrane region" description="Helical" evidence="7">
    <location>
        <begin position="258"/>
        <end position="277"/>
    </location>
</feature>
<dbReference type="Proteomes" id="UP000295689">
    <property type="component" value="Unassembled WGS sequence"/>
</dbReference>
<dbReference type="CDD" id="cd06574">
    <property type="entry name" value="TM_PBP1_branched-chain-AA_like"/>
    <property type="match status" value="1"/>
</dbReference>
<comment type="subcellular location">
    <subcellularLocation>
        <location evidence="1">Cell membrane</location>
        <topology evidence="1">Multi-pass membrane protein</topology>
    </subcellularLocation>
</comment>
<dbReference type="InterPro" id="IPR001851">
    <property type="entry name" value="ABC_transp_permease"/>
</dbReference>
<evidence type="ECO:0000256" key="4">
    <source>
        <dbReference type="ARBA" id="ARBA00022989"/>
    </source>
</evidence>
<feature type="region of interest" description="Disordered" evidence="6">
    <location>
        <begin position="307"/>
        <end position="344"/>
    </location>
</feature>
<feature type="transmembrane region" description="Helical" evidence="7">
    <location>
        <begin position="6"/>
        <end position="26"/>
    </location>
</feature>
<organism evidence="8 9">
    <name type="scientific">Mesobacillus foraminis</name>
    <dbReference type="NCBI Taxonomy" id="279826"/>
    <lineage>
        <taxon>Bacteria</taxon>
        <taxon>Bacillati</taxon>
        <taxon>Bacillota</taxon>
        <taxon>Bacilli</taxon>
        <taxon>Bacillales</taxon>
        <taxon>Bacillaceae</taxon>
        <taxon>Mesobacillus</taxon>
    </lineage>
</organism>
<dbReference type="RefSeq" id="WP_121609664.1">
    <property type="nucleotide sequence ID" value="NZ_CP033044.1"/>
</dbReference>
<dbReference type="OrthoDB" id="9778389at2"/>
<dbReference type="PANTHER" id="PTHR32196:SF69">
    <property type="entry name" value="BRANCHED-CHAIN AMINO ACID TRANSPORT SYSTEM, PERMEASE PROTEIN"/>
    <property type="match status" value="1"/>
</dbReference>
<feature type="transmembrane region" description="Helical" evidence="7">
    <location>
        <begin position="289"/>
        <end position="305"/>
    </location>
</feature>
<keyword evidence="5 7" id="KW-0472">Membrane</keyword>
<dbReference type="Pfam" id="PF02653">
    <property type="entry name" value="BPD_transp_2"/>
    <property type="match status" value="1"/>
</dbReference>
<dbReference type="GO" id="GO:0022857">
    <property type="term" value="F:transmembrane transporter activity"/>
    <property type="evidence" value="ECO:0007669"/>
    <property type="project" value="InterPro"/>
</dbReference>
<evidence type="ECO:0000313" key="9">
    <source>
        <dbReference type="Proteomes" id="UP000295689"/>
    </source>
</evidence>
<feature type="transmembrane region" description="Helical" evidence="7">
    <location>
        <begin position="58"/>
        <end position="78"/>
    </location>
</feature>
<feature type="compositionally biased region" description="Basic residues" evidence="6">
    <location>
        <begin position="310"/>
        <end position="319"/>
    </location>
</feature>
<dbReference type="PANTHER" id="PTHR32196">
    <property type="entry name" value="ABC TRANSPORTER PERMEASE PROTEIN YPHD-RELATED-RELATED"/>
    <property type="match status" value="1"/>
</dbReference>
<evidence type="ECO:0000256" key="2">
    <source>
        <dbReference type="ARBA" id="ARBA00022475"/>
    </source>
</evidence>
<feature type="transmembrane region" description="Helical" evidence="7">
    <location>
        <begin position="85"/>
        <end position="104"/>
    </location>
</feature>
<evidence type="ECO:0000313" key="8">
    <source>
        <dbReference type="EMBL" id="TCN27954.1"/>
    </source>
</evidence>
<dbReference type="AlphaFoldDB" id="A0A4R2BPR8"/>
<reference evidence="8 9" key="1">
    <citation type="journal article" date="2015" name="Stand. Genomic Sci.">
        <title>Genomic Encyclopedia of Bacterial and Archaeal Type Strains, Phase III: the genomes of soil and plant-associated and newly described type strains.</title>
        <authorList>
            <person name="Whitman W.B."/>
            <person name="Woyke T."/>
            <person name="Klenk H.P."/>
            <person name="Zhou Y."/>
            <person name="Lilburn T.G."/>
            <person name="Beck B.J."/>
            <person name="De Vos P."/>
            <person name="Vandamme P."/>
            <person name="Eisen J.A."/>
            <person name="Garrity G."/>
            <person name="Hugenholtz P."/>
            <person name="Kyrpides N.C."/>
        </authorList>
    </citation>
    <scope>NUCLEOTIDE SEQUENCE [LARGE SCALE GENOMIC DNA]</scope>
    <source>
        <strain evidence="8 9">CV53</strain>
    </source>
</reference>
<evidence type="ECO:0000256" key="3">
    <source>
        <dbReference type="ARBA" id="ARBA00022692"/>
    </source>
</evidence>
<sequence length="344" mass="36745">MPTAIFGSLEAGALFALMALGVYLSFRILDFPDLTVDGSFVTGGAVAAIMIVNGYNPFLATGAAIIAGFLAGCITGVLHTKGKINPLLSGILMMIALYSINLRIMGKSNVPLLAEETVVTKLTDFWKQLGFDDGIQGVLSAVGISGFVPKTWGILFFMIILAFIVKVLMDWFLKTDMGLALRSTGDNETMVRSFSVDTDFYKILGLGLSNALVALSGALIAQYNGFSDVGMGIGMIVIGLASVIIGEAVFGAKNIVRATAAVIGGAILYRIIVTMALRVEFLETGDMKLITALIVVGALILPKMMDRQKERQRKRKRLKTMLEKNKQSGTGERGQSLAAVESDL</sequence>
<evidence type="ECO:0000256" key="7">
    <source>
        <dbReference type="SAM" id="Phobius"/>
    </source>
</evidence>
<evidence type="ECO:0000256" key="6">
    <source>
        <dbReference type="SAM" id="MobiDB-lite"/>
    </source>
</evidence>
<keyword evidence="9" id="KW-1185">Reference proteome</keyword>
<feature type="transmembrane region" description="Helical" evidence="7">
    <location>
        <begin position="152"/>
        <end position="173"/>
    </location>
</feature>
<dbReference type="EMBL" id="SLVV01000001">
    <property type="protein sequence ID" value="TCN27954.1"/>
    <property type="molecule type" value="Genomic_DNA"/>
</dbReference>
<proteinExistence type="predicted"/>
<gene>
    <name evidence="8" type="ORF">EV146_101284</name>
</gene>
<accession>A0A4R2BPR8</accession>
<dbReference type="GO" id="GO:0005886">
    <property type="term" value="C:plasma membrane"/>
    <property type="evidence" value="ECO:0007669"/>
    <property type="project" value="UniProtKB-SubCell"/>
</dbReference>
<keyword evidence="4 7" id="KW-1133">Transmembrane helix</keyword>
<keyword evidence="3 7" id="KW-0812">Transmembrane</keyword>
<keyword evidence="2" id="KW-1003">Cell membrane</keyword>
<protein>
    <submittedName>
        <fullName evidence="8">Putative ABC transport system permease protein</fullName>
    </submittedName>
</protein>
<comment type="caution">
    <text evidence="8">The sequence shown here is derived from an EMBL/GenBank/DDBJ whole genome shotgun (WGS) entry which is preliminary data.</text>
</comment>
<name>A0A4R2BPR8_9BACI</name>
<feature type="transmembrane region" description="Helical" evidence="7">
    <location>
        <begin position="229"/>
        <end position="251"/>
    </location>
</feature>
<evidence type="ECO:0000256" key="5">
    <source>
        <dbReference type="ARBA" id="ARBA00023136"/>
    </source>
</evidence>
<feature type="transmembrane region" description="Helical" evidence="7">
    <location>
        <begin position="200"/>
        <end position="223"/>
    </location>
</feature>
<evidence type="ECO:0000256" key="1">
    <source>
        <dbReference type="ARBA" id="ARBA00004651"/>
    </source>
</evidence>